<comment type="caution">
    <text evidence="13">The sequence shown here is derived from an EMBL/GenBank/DDBJ whole genome shotgun (WGS) entry which is preliminary data.</text>
</comment>
<dbReference type="Gene3D" id="2.60.40.10">
    <property type="entry name" value="Immunoglobulins"/>
    <property type="match status" value="1"/>
</dbReference>
<evidence type="ECO:0000256" key="9">
    <source>
        <dbReference type="ARBA" id="ARBA00023180"/>
    </source>
</evidence>
<dbReference type="GO" id="GO:0031295">
    <property type="term" value="P:T cell costimulation"/>
    <property type="evidence" value="ECO:0007669"/>
    <property type="project" value="TreeGrafter"/>
</dbReference>
<evidence type="ECO:0000256" key="4">
    <source>
        <dbReference type="ARBA" id="ARBA00022729"/>
    </source>
</evidence>
<organism evidence="13 14">
    <name type="scientific">Clarias magur</name>
    <name type="common">Asian catfish</name>
    <name type="synonym">Macropteronotus magur</name>
    <dbReference type="NCBI Taxonomy" id="1594786"/>
    <lineage>
        <taxon>Eukaryota</taxon>
        <taxon>Metazoa</taxon>
        <taxon>Chordata</taxon>
        <taxon>Craniata</taxon>
        <taxon>Vertebrata</taxon>
        <taxon>Euteleostomi</taxon>
        <taxon>Actinopterygii</taxon>
        <taxon>Neopterygii</taxon>
        <taxon>Teleostei</taxon>
        <taxon>Ostariophysi</taxon>
        <taxon>Siluriformes</taxon>
        <taxon>Clariidae</taxon>
        <taxon>Clarias</taxon>
    </lineage>
</organism>
<dbReference type="GO" id="GO:0071222">
    <property type="term" value="P:cellular response to lipopolysaccharide"/>
    <property type="evidence" value="ECO:0007669"/>
    <property type="project" value="TreeGrafter"/>
</dbReference>
<keyword evidence="4" id="KW-0732">Signal</keyword>
<keyword evidence="7" id="KW-1015">Disulfide bond</keyword>
<keyword evidence="5 11" id="KW-1133">Transmembrane helix</keyword>
<keyword evidence="3 11" id="KW-0812">Transmembrane</keyword>
<keyword evidence="8" id="KW-0675">Receptor</keyword>
<keyword evidence="10" id="KW-0393">Immunoglobulin domain</keyword>
<name>A0A8J4WWB6_CLAMG</name>
<dbReference type="InterPro" id="IPR051713">
    <property type="entry name" value="T-cell_Activation_Regulation"/>
</dbReference>
<evidence type="ECO:0000256" key="2">
    <source>
        <dbReference type="ARBA" id="ARBA00022475"/>
    </source>
</evidence>
<comment type="subcellular location">
    <subcellularLocation>
        <location evidence="1">Cell membrane</location>
        <topology evidence="1">Single-pass type I membrane protein</topology>
    </subcellularLocation>
</comment>
<dbReference type="GO" id="GO:0042130">
    <property type="term" value="P:negative regulation of T cell proliferation"/>
    <property type="evidence" value="ECO:0007669"/>
    <property type="project" value="TreeGrafter"/>
</dbReference>
<dbReference type="EMBL" id="QNUK01000452">
    <property type="protein sequence ID" value="KAF5893101.1"/>
    <property type="molecule type" value="Genomic_DNA"/>
</dbReference>
<dbReference type="GO" id="GO:0042102">
    <property type="term" value="P:positive regulation of T cell proliferation"/>
    <property type="evidence" value="ECO:0007669"/>
    <property type="project" value="TreeGrafter"/>
</dbReference>
<feature type="non-terminal residue" evidence="13">
    <location>
        <position position="1"/>
    </location>
</feature>
<feature type="transmembrane region" description="Helical" evidence="11">
    <location>
        <begin position="52"/>
        <end position="72"/>
    </location>
</feature>
<keyword evidence="6 11" id="KW-0472">Membrane</keyword>
<accession>A0A8J4WWB6</accession>
<keyword evidence="14" id="KW-1185">Reference proteome</keyword>
<evidence type="ECO:0000256" key="6">
    <source>
        <dbReference type="ARBA" id="ARBA00023136"/>
    </source>
</evidence>
<evidence type="ECO:0000256" key="1">
    <source>
        <dbReference type="ARBA" id="ARBA00004251"/>
    </source>
</evidence>
<dbReference type="PANTHER" id="PTHR25466:SF11">
    <property type="entry name" value="GALECTIN 17-RELATED"/>
    <property type="match status" value="1"/>
</dbReference>
<dbReference type="InterPro" id="IPR007110">
    <property type="entry name" value="Ig-like_dom"/>
</dbReference>
<evidence type="ECO:0000256" key="10">
    <source>
        <dbReference type="ARBA" id="ARBA00023319"/>
    </source>
</evidence>
<evidence type="ECO:0000313" key="13">
    <source>
        <dbReference type="EMBL" id="KAF5893101.1"/>
    </source>
</evidence>
<sequence length="189" mass="20805">LNQPTVYGTIMDCGEELKDLEETHQPQGERANSTHSATVRFDPPTLQVHNQLIFIFWFIIGVGSVSAGSHVISARVGDTAILPCKASEVSTQTRVYWKTDSQVVFERWGGASFQGPGYEGRVDVPEDELRIGSCCLVVKNVSVTDAAVYTSYINSGPTHARKRTATTPWHLVQNVTLSVQEPSKVMNVR</sequence>
<dbReference type="GO" id="GO:0007166">
    <property type="term" value="P:cell surface receptor signaling pathway"/>
    <property type="evidence" value="ECO:0007669"/>
    <property type="project" value="TreeGrafter"/>
</dbReference>
<dbReference type="InterPro" id="IPR013783">
    <property type="entry name" value="Ig-like_fold"/>
</dbReference>
<dbReference type="PROSITE" id="PS50835">
    <property type="entry name" value="IG_LIKE"/>
    <property type="match status" value="1"/>
</dbReference>
<dbReference type="Proteomes" id="UP000727407">
    <property type="component" value="Unassembled WGS sequence"/>
</dbReference>
<feature type="domain" description="Ig-like" evidence="12">
    <location>
        <begin position="44"/>
        <end position="167"/>
    </location>
</feature>
<evidence type="ECO:0000256" key="3">
    <source>
        <dbReference type="ARBA" id="ARBA00022692"/>
    </source>
</evidence>
<feature type="non-terminal residue" evidence="13">
    <location>
        <position position="189"/>
    </location>
</feature>
<dbReference type="PANTHER" id="PTHR25466">
    <property type="entry name" value="T-LYMPHOCYTE ACTIVATION ANTIGEN"/>
    <property type="match status" value="1"/>
</dbReference>
<evidence type="ECO:0000259" key="12">
    <source>
        <dbReference type="PROSITE" id="PS50835"/>
    </source>
</evidence>
<gene>
    <name evidence="13" type="ORF">DAT39_017203</name>
</gene>
<evidence type="ECO:0000256" key="5">
    <source>
        <dbReference type="ARBA" id="ARBA00022989"/>
    </source>
</evidence>
<proteinExistence type="predicted"/>
<evidence type="ECO:0000256" key="11">
    <source>
        <dbReference type="SAM" id="Phobius"/>
    </source>
</evidence>
<evidence type="ECO:0000256" key="7">
    <source>
        <dbReference type="ARBA" id="ARBA00023157"/>
    </source>
</evidence>
<protein>
    <submittedName>
        <fullName evidence="13">Programmed cell death 1 ligand 1-like</fullName>
    </submittedName>
</protein>
<dbReference type="AlphaFoldDB" id="A0A8J4WWB6"/>
<reference evidence="13" key="1">
    <citation type="submission" date="2020-07" db="EMBL/GenBank/DDBJ databases">
        <title>Clarias magur genome sequencing, assembly and annotation.</title>
        <authorList>
            <person name="Kushwaha B."/>
            <person name="Kumar R."/>
            <person name="Das P."/>
            <person name="Joshi C.G."/>
            <person name="Kumar D."/>
            <person name="Nagpure N.S."/>
            <person name="Pandey M."/>
            <person name="Agarwal S."/>
            <person name="Srivastava S."/>
            <person name="Singh M."/>
            <person name="Sahoo L."/>
            <person name="Jayasankar P."/>
            <person name="Meher P.K."/>
            <person name="Koringa P.G."/>
            <person name="Iquebal M.A."/>
            <person name="Das S.P."/>
            <person name="Bit A."/>
            <person name="Patnaik S."/>
            <person name="Patel N."/>
            <person name="Shah T.M."/>
            <person name="Hinsu A."/>
            <person name="Jena J.K."/>
        </authorList>
    </citation>
    <scope>NUCLEOTIDE SEQUENCE</scope>
    <source>
        <strain evidence="13">CIFAMagur01</strain>
        <tissue evidence="13">Testis</tissue>
    </source>
</reference>
<keyword evidence="2" id="KW-1003">Cell membrane</keyword>
<dbReference type="InterPro" id="IPR036179">
    <property type="entry name" value="Ig-like_dom_sf"/>
</dbReference>
<dbReference type="SUPFAM" id="SSF48726">
    <property type="entry name" value="Immunoglobulin"/>
    <property type="match status" value="1"/>
</dbReference>
<evidence type="ECO:0000313" key="14">
    <source>
        <dbReference type="Proteomes" id="UP000727407"/>
    </source>
</evidence>
<keyword evidence="9" id="KW-0325">Glycoprotein</keyword>
<dbReference type="GO" id="GO:0009897">
    <property type="term" value="C:external side of plasma membrane"/>
    <property type="evidence" value="ECO:0007669"/>
    <property type="project" value="TreeGrafter"/>
</dbReference>
<dbReference type="GO" id="GO:0006955">
    <property type="term" value="P:immune response"/>
    <property type="evidence" value="ECO:0007669"/>
    <property type="project" value="TreeGrafter"/>
</dbReference>
<dbReference type="OrthoDB" id="9986391at2759"/>
<evidence type="ECO:0000256" key="8">
    <source>
        <dbReference type="ARBA" id="ARBA00023170"/>
    </source>
</evidence>